<dbReference type="EMBL" id="JAPDOD010000047">
    <property type="protein sequence ID" value="MDA0165432.1"/>
    <property type="molecule type" value="Genomic_DNA"/>
</dbReference>
<organism evidence="3 4">
    <name type="scientific">Solirubrobacter ginsenosidimutans</name>
    <dbReference type="NCBI Taxonomy" id="490573"/>
    <lineage>
        <taxon>Bacteria</taxon>
        <taxon>Bacillati</taxon>
        <taxon>Actinomycetota</taxon>
        <taxon>Thermoleophilia</taxon>
        <taxon>Solirubrobacterales</taxon>
        <taxon>Solirubrobacteraceae</taxon>
        <taxon>Solirubrobacter</taxon>
    </lineage>
</organism>
<evidence type="ECO:0000313" key="3">
    <source>
        <dbReference type="EMBL" id="MDA0165432.1"/>
    </source>
</evidence>
<keyword evidence="4" id="KW-1185">Reference proteome</keyword>
<keyword evidence="2" id="KW-0732">Signal</keyword>
<sequence>MPRRTLAFALLAAICVAGATATGAIAVLGAKHDRKAASKAVAAERPKANQILVSKQPFAVLRTVDQAHQSTYGRVAVAPLVDGKPGAPALVGPACERVGFRAGKGLCLEVLGTQMGVDFLDARMQTVRQLTLPGIPSRARVSPDGRWGGVTAFIVGHAYTTPGQFSTAATILDMQTGKVVGNLEKDFKVYDGGKLVDAVDRNYWGLTFAADGDTFYATLETSGKTWLIKGSIKARRAETIHANVECPALSPDGTRIGYKKAMSHDPTVWRFHVLDLATGKETALSETRSVDDQIEWLDDSHLVYGDKANTWVVNADGTGSPQMWLRNTDSPTVQGGSGAST</sequence>
<evidence type="ECO:0008006" key="5">
    <source>
        <dbReference type="Google" id="ProtNLM"/>
    </source>
</evidence>
<feature type="region of interest" description="Disordered" evidence="1">
    <location>
        <begin position="320"/>
        <end position="341"/>
    </location>
</feature>
<dbReference type="SUPFAM" id="SSF50969">
    <property type="entry name" value="YVTN repeat-like/Quinoprotein amine dehydrogenase"/>
    <property type="match status" value="1"/>
</dbReference>
<feature type="chain" id="PRO_5040990971" description="TolB-like translocation protein" evidence="2">
    <location>
        <begin position="22"/>
        <end position="341"/>
    </location>
</feature>
<dbReference type="Proteomes" id="UP001149140">
    <property type="component" value="Unassembled WGS sequence"/>
</dbReference>
<accession>A0A9X3MZJ1</accession>
<dbReference type="AlphaFoldDB" id="A0A9X3MZJ1"/>
<feature type="compositionally biased region" description="Polar residues" evidence="1">
    <location>
        <begin position="320"/>
        <end position="334"/>
    </location>
</feature>
<gene>
    <name evidence="3" type="ORF">OM076_34505</name>
</gene>
<comment type="caution">
    <text evidence="3">The sequence shown here is derived from an EMBL/GenBank/DDBJ whole genome shotgun (WGS) entry which is preliminary data.</text>
</comment>
<dbReference type="Gene3D" id="2.120.10.30">
    <property type="entry name" value="TolB, C-terminal domain"/>
    <property type="match status" value="1"/>
</dbReference>
<dbReference type="InterPro" id="IPR011042">
    <property type="entry name" value="6-blade_b-propeller_TolB-like"/>
</dbReference>
<name>A0A9X3MZJ1_9ACTN</name>
<dbReference type="InterPro" id="IPR011044">
    <property type="entry name" value="Quino_amine_DH_bsu"/>
</dbReference>
<evidence type="ECO:0000313" key="4">
    <source>
        <dbReference type="Proteomes" id="UP001149140"/>
    </source>
</evidence>
<reference evidence="3" key="1">
    <citation type="submission" date="2022-10" db="EMBL/GenBank/DDBJ databases">
        <title>The WGS of Solirubrobacter ginsenosidimutans DSM 21036.</title>
        <authorList>
            <person name="Jiang Z."/>
        </authorList>
    </citation>
    <scope>NUCLEOTIDE SEQUENCE</scope>
    <source>
        <strain evidence="3">DSM 21036</strain>
    </source>
</reference>
<feature type="signal peptide" evidence="2">
    <location>
        <begin position="1"/>
        <end position="21"/>
    </location>
</feature>
<proteinExistence type="predicted"/>
<evidence type="ECO:0000256" key="2">
    <source>
        <dbReference type="SAM" id="SignalP"/>
    </source>
</evidence>
<dbReference type="RefSeq" id="WP_270044692.1">
    <property type="nucleotide sequence ID" value="NZ_JAPDOD010000047.1"/>
</dbReference>
<protein>
    <recommendedName>
        <fullName evidence="5">TolB-like translocation protein</fullName>
    </recommendedName>
</protein>
<evidence type="ECO:0000256" key="1">
    <source>
        <dbReference type="SAM" id="MobiDB-lite"/>
    </source>
</evidence>